<evidence type="ECO:0000313" key="2">
    <source>
        <dbReference type="Proteomes" id="UP000248706"/>
    </source>
</evidence>
<dbReference type="RefSeq" id="WP_112427229.1">
    <property type="nucleotide sequence ID" value="NZ_MCIF01000002.1"/>
</dbReference>
<sequence>MSRRWLLPFSWEVDVEAIDAIMRLAALEGASLIALSLLPGATTRSPYKLRAEHWQQSQDFLEVVRWKRQRYRVKGEAYELLTEDVGQSIVSFAHEFACDRVLVIRRPHGDALLPASQVQRLVRERLVPLMLFYLPEQSEGLSLVQRFCAWLKVHSLGRLARIGSAR</sequence>
<proteinExistence type="predicted"/>
<dbReference type="EMBL" id="MCIF01000002">
    <property type="protein sequence ID" value="RAQ94926.1"/>
    <property type="molecule type" value="Genomic_DNA"/>
</dbReference>
<evidence type="ECO:0000313" key="1">
    <source>
        <dbReference type="EMBL" id="RAQ94926.1"/>
    </source>
</evidence>
<keyword evidence="2" id="KW-1185">Reference proteome</keyword>
<name>A0A328VB72_9CHLR</name>
<dbReference type="Proteomes" id="UP000248706">
    <property type="component" value="Unassembled WGS sequence"/>
</dbReference>
<dbReference type="InterPro" id="IPR014729">
    <property type="entry name" value="Rossmann-like_a/b/a_fold"/>
</dbReference>
<dbReference type="OrthoDB" id="159098at2"/>
<gene>
    <name evidence="1" type="ORF">A4R35_05220</name>
</gene>
<dbReference type="SUPFAM" id="SSF52402">
    <property type="entry name" value="Adenine nucleotide alpha hydrolases-like"/>
    <property type="match status" value="1"/>
</dbReference>
<protein>
    <recommendedName>
        <fullName evidence="3">UspA domain-containing protein</fullName>
    </recommendedName>
</protein>
<evidence type="ECO:0008006" key="3">
    <source>
        <dbReference type="Google" id="ProtNLM"/>
    </source>
</evidence>
<dbReference type="Gene3D" id="3.40.50.620">
    <property type="entry name" value="HUPs"/>
    <property type="match status" value="1"/>
</dbReference>
<accession>A0A328VB72</accession>
<dbReference type="AlphaFoldDB" id="A0A328VB72"/>
<reference evidence="1 2" key="1">
    <citation type="submission" date="2016-08" db="EMBL/GenBank/DDBJ databases">
        <title>Analysis of Carbohydrate Active Enzymes in Thermogemmatispora T81 Reveals Carbohydrate Degradation Ability.</title>
        <authorList>
            <person name="Tomazini A."/>
            <person name="Lal S."/>
            <person name="Stott M."/>
            <person name="Henrissat B."/>
            <person name="Polikarpov I."/>
            <person name="Sparling R."/>
            <person name="Levin D.B."/>
        </authorList>
    </citation>
    <scope>NUCLEOTIDE SEQUENCE [LARGE SCALE GENOMIC DNA]</scope>
    <source>
        <strain evidence="1 2">T81</strain>
    </source>
</reference>
<comment type="caution">
    <text evidence="1">The sequence shown here is derived from an EMBL/GenBank/DDBJ whole genome shotgun (WGS) entry which is preliminary data.</text>
</comment>
<organism evidence="1 2">
    <name type="scientific">Thermogemmatispora tikiterensis</name>
    <dbReference type="NCBI Taxonomy" id="1825093"/>
    <lineage>
        <taxon>Bacteria</taxon>
        <taxon>Bacillati</taxon>
        <taxon>Chloroflexota</taxon>
        <taxon>Ktedonobacteria</taxon>
        <taxon>Thermogemmatisporales</taxon>
        <taxon>Thermogemmatisporaceae</taxon>
        <taxon>Thermogemmatispora</taxon>
    </lineage>
</organism>